<accession>A0A8H6RB36</accession>
<sequence>MTAAASAASDLPTVENVFRSQGPPLGIRHPLGALSIFEHSVLPSFSLHGGLGMIAYGIAYSTNRVEIKDYLWPSGMVLNAWYTAVGRHVFSAPYPSVSEVLGNLSYSQRLLLGAVTAWGGRLFYRIVKRSVQRGKDDPRYESVKNENYFWYKAPLLFGLEAVFQTLISLPFTLPFRADLFSGFIGAPTNWASTIRWTAAGLFTAGLALEIIADWQLDTHKQQQLEEQDQGKQHGEMLRTGVWSIVRHPNYLGDALIHFSFPLWCYGSQLFSYSQLLGPIANYLFLRWIGGDRENESYQLARYKAQDRHKHAQMELYQLQKHAFWPSIFEIASK</sequence>
<name>A0A8H6RB36_9PEZI</name>
<keyword evidence="2" id="KW-1185">Reference proteome</keyword>
<dbReference type="EMBL" id="JABCIY010000219">
    <property type="protein sequence ID" value="KAF7187856.1"/>
    <property type="molecule type" value="Genomic_DNA"/>
</dbReference>
<dbReference type="AlphaFoldDB" id="A0A8H6RB36"/>
<dbReference type="PANTHER" id="PTHR32251:SF15">
    <property type="entry name" value="3-OXO-5-ALPHA-STEROID 4-DEHYDROGENASE (DUF1295)"/>
    <property type="match status" value="1"/>
</dbReference>
<gene>
    <name evidence="1" type="ORF">HII31_10756</name>
</gene>
<evidence type="ECO:0000313" key="1">
    <source>
        <dbReference type="EMBL" id="KAF7187856.1"/>
    </source>
</evidence>
<proteinExistence type="predicted"/>
<dbReference type="Proteomes" id="UP000660729">
    <property type="component" value="Unassembled WGS sequence"/>
</dbReference>
<dbReference type="PANTHER" id="PTHR32251">
    <property type="entry name" value="3-OXO-5-ALPHA-STEROID 4-DEHYDROGENASE"/>
    <property type="match status" value="1"/>
</dbReference>
<dbReference type="GO" id="GO:0016020">
    <property type="term" value="C:membrane"/>
    <property type="evidence" value="ECO:0007669"/>
    <property type="project" value="TreeGrafter"/>
</dbReference>
<dbReference type="Pfam" id="PF06966">
    <property type="entry name" value="DUF1295"/>
    <property type="match status" value="1"/>
</dbReference>
<dbReference type="InterPro" id="IPR010721">
    <property type="entry name" value="UstE-like"/>
</dbReference>
<dbReference type="OrthoDB" id="67965at2759"/>
<dbReference type="Gene3D" id="1.20.120.1630">
    <property type="match status" value="1"/>
</dbReference>
<evidence type="ECO:0000313" key="2">
    <source>
        <dbReference type="Proteomes" id="UP000660729"/>
    </source>
</evidence>
<comment type="caution">
    <text evidence="1">The sequence shown here is derived from an EMBL/GenBank/DDBJ whole genome shotgun (WGS) entry which is preliminary data.</text>
</comment>
<protein>
    <recommendedName>
        <fullName evidence="3">Steroid 5-alpha reductase C-terminal domain-containing protein</fullName>
    </recommendedName>
</protein>
<organism evidence="1 2">
    <name type="scientific">Pseudocercospora fuligena</name>
    <dbReference type="NCBI Taxonomy" id="685502"/>
    <lineage>
        <taxon>Eukaryota</taxon>
        <taxon>Fungi</taxon>
        <taxon>Dikarya</taxon>
        <taxon>Ascomycota</taxon>
        <taxon>Pezizomycotina</taxon>
        <taxon>Dothideomycetes</taxon>
        <taxon>Dothideomycetidae</taxon>
        <taxon>Mycosphaerellales</taxon>
        <taxon>Mycosphaerellaceae</taxon>
        <taxon>Pseudocercospora</taxon>
    </lineage>
</organism>
<reference evidence="1" key="1">
    <citation type="submission" date="2020-04" db="EMBL/GenBank/DDBJ databases">
        <title>Draft genome resource of the tomato pathogen Pseudocercospora fuligena.</title>
        <authorList>
            <person name="Zaccaron A."/>
        </authorList>
    </citation>
    <scope>NUCLEOTIDE SEQUENCE</scope>
    <source>
        <strain evidence="1">PF001</strain>
    </source>
</reference>
<evidence type="ECO:0008006" key="3">
    <source>
        <dbReference type="Google" id="ProtNLM"/>
    </source>
</evidence>